<dbReference type="InterPro" id="IPR050109">
    <property type="entry name" value="HTH-type_TetR-like_transc_reg"/>
</dbReference>
<organism evidence="6 7">
    <name type="scientific">Saccharothrix coeruleofusca</name>
    <dbReference type="NCBI Taxonomy" id="33919"/>
    <lineage>
        <taxon>Bacteria</taxon>
        <taxon>Bacillati</taxon>
        <taxon>Actinomycetota</taxon>
        <taxon>Actinomycetes</taxon>
        <taxon>Pseudonocardiales</taxon>
        <taxon>Pseudonocardiaceae</taxon>
        <taxon>Saccharothrix</taxon>
    </lineage>
</organism>
<dbReference type="GO" id="GO:0003700">
    <property type="term" value="F:DNA-binding transcription factor activity"/>
    <property type="evidence" value="ECO:0007669"/>
    <property type="project" value="TreeGrafter"/>
</dbReference>
<dbReference type="AlphaFoldDB" id="A0A918ASQ5"/>
<keyword evidence="3" id="KW-0804">Transcription</keyword>
<dbReference type="SUPFAM" id="SSF46689">
    <property type="entry name" value="Homeodomain-like"/>
    <property type="match status" value="1"/>
</dbReference>
<dbReference type="InterPro" id="IPR001647">
    <property type="entry name" value="HTH_TetR"/>
</dbReference>
<dbReference type="InterPro" id="IPR025996">
    <property type="entry name" value="MT1864/Rv1816-like_C"/>
</dbReference>
<dbReference type="PANTHER" id="PTHR30055">
    <property type="entry name" value="HTH-TYPE TRANSCRIPTIONAL REGULATOR RUTR"/>
    <property type="match status" value="1"/>
</dbReference>
<evidence type="ECO:0000313" key="7">
    <source>
        <dbReference type="Proteomes" id="UP000639606"/>
    </source>
</evidence>
<feature type="DNA-binding region" description="H-T-H motif" evidence="4">
    <location>
        <begin position="39"/>
        <end position="58"/>
    </location>
</feature>
<dbReference type="GO" id="GO:0000976">
    <property type="term" value="F:transcription cis-regulatory region binding"/>
    <property type="evidence" value="ECO:0007669"/>
    <property type="project" value="TreeGrafter"/>
</dbReference>
<reference evidence="6" key="1">
    <citation type="journal article" date="2014" name="Int. J. Syst. Evol. Microbiol.">
        <title>Complete genome sequence of Corynebacterium casei LMG S-19264T (=DSM 44701T), isolated from a smear-ripened cheese.</title>
        <authorList>
            <consortium name="US DOE Joint Genome Institute (JGI-PGF)"/>
            <person name="Walter F."/>
            <person name="Albersmeier A."/>
            <person name="Kalinowski J."/>
            <person name="Ruckert C."/>
        </authorList>
    </citation>
    <scope>NUCLEOTIDE SEQUENCE</scope>
    <source>
        <strain evidence="6">JCM 3313</strain>
    </source>
</reference>
<protein>
    <submittedName>
        <fullName evidence="6">TetR family transcriptional regulator</fullName>
    </submittedName>
</protein>
<feature type="domain" description="HTH tetR-type" evidence="5">
    <location>
        <begin position="16"/>
        <end position="76"/>
    </location>
</feature>
<dbReference type="Pfam" id="PF13305">
    <property type="entry name" value="TetR_C_33"/>
    <property type="match status" value="1"/>
</dbReference>
<comment type="caution">
    <text evidence="6">The sequence shown here is derived from an EMBL/GenBank/DDBJ whole genome shotgun (WGS) entry which is preliminary data.</text>
</comment>
<accession>A0A918ASQ5</accession>
<proteinExistence type="predicted"/>
<keyword evidence="7" id="KW-1185">Reference proteome</keyword>
<keyword evidence="1" id="KW-0805">Transcription regulation</keyword>
<evidence type="ECO:0000256" key="3">
    <source>
        <dbReference type="ARBA" id="ARBA00023163"/>
    </source>
</evidence>
<name>A0A918ASQ5_9PSEU</name>
<dbReference type="Gene3D" id="1.10.357.10">
    <property type="entry name" value="Tetracycline Repressor, domain 2"/>
    <property type="match status" value="1"/>
</dbReference>
<keyword evidence="2 4" id="KW-0238">DNA-binding</keyword>
<evidence type="ECO:0000256" key="4">
    <source>
        <dbReference type="PROSITE-ProRule" id="PRU00335"/>
    </source>
</evidence>
<dbReference type="PANTHER" id="PTHR30055:SF220">
    <property type="entry name" value="TETR-FAMILY REGULATORY PROTEIN"/>
    <property type="match status" value="1"/>
</dbReference>
<gene>
    <name evidence="6" type="ORF">GCM10010185_50440</name>
</gene>
<dbReference type="SUPFAM" id="SSF48498">
    <property type="entry name" value="Tetracyclin repressor-like, C-terminal domain"/>
    <property type="match status" value="1"/>
</dbReference>
<dbReference type="Pfam" id="PF00440">
    <property type="entry name" value="TetR_N"/>
    <property type="match status" value="1"/>
</dbReference>
<dbReference type="InterPro" id="IPR036271">
    <property type="entry name" value="Tet_transcr_reg_TetR-rel_C_sf"/>
</dbReference>
<evidence type="ECO:0000259" key="5">
    <source>
        <dbReference type="PROSITE" id="PS50977"/>
    </source>
</evidence>
<dbReference type="EMBL" id="BMRG01000012">
    <property type="protein sequence ID" value="GGP71271.1"/>
    <property type="molecule type" value="Genomic_DNA"/>
</dbReference>
<dbReference type="PROSITE" id="PS50977">
    <property type="entry name" value="HTH_TETR_2"/>
    <property type="match status" value="1"/>
</dbReference>
<evidence type="ECO:0000256" key="2">
    <source>
        <dbReference type="ARBA" id="ARBA00023125"/>
    </source>
</evidence>
<dbReference type="Proteomes" id="UP000639606">
    <property type="component" value="Unassembled WGS sequence"/>
</dbReference>
<evidence type="ECO:0000256" key="1">
    <source>
        <dbReference type="ARBA" id="ARBA00023015"/>
    </source>
</evidence>
<evidence type="ECO:0000313" key="6">
    <source>
        <dbReference type="EMBL" id="GGP71271.1"/>
    </source>
</evidence>
<reference evidence="6" key="2">
    <citation type="submission" date="2020-09" db="EMBL/GenBank/DDBJ databases">
        <authorList>
            <person name="Sun Q."/>
            <person name="Ohkuma M."/>
        </authorList>
    </citation>
    <scope>NUCLEOTIDE SEQUENCE</scope>
    <source>
        <strain evidence="6">JCM 3313</strain>
    </source>
</reference>
<dbReference type="PRINTS" id="PR00455">
    <property type="entry name" value="HTHTETR"/>
</dbReference>
<sequence length="196" mass="20794">MADYHVPVTTRSETAAATRQALLRAAEDLLDRGGVEAVTLRAVGSGAGVSHSAAYRHFPDKDAMLAAISIAAWEDLTQRIHDIAAHSVLSPAAALREAIGVLVTIARSRPNLYRLMLTRAPFGPAASEVGARSQDVFHTLVARVVPVDQARPFSGLLLAAAHGVADLELGGYLDAGKYEADGDQLIDLLIRILPTR</sequence>
<dbReference type="InterPro" id="IPR009057">
    <property type="entry name" value="Homeodomain-like_sf"/>
</dbReference>